<dbReference type="Gene3D" id="3.30.465.10">
    <property type="match status" value="2"/>
</dbReference>
<evidence type="ECO:0000256" key="1">
    <source>
        <dbReference type="ARBA" id="ARBA00005466"/>
    </source>
</evidence>
<organism evidence="4 5">
    <name type="scientific">Roridomyces roridus</name>
    <dbReference type="NCBI Taxonomy" id="1738132"/>
    <lineage>
        <taxon>Eukaryota</taxon>
        <taxon>Fungi</taxon>
        <taxon>Dikarya</taxon>
        <taxon>Basidiomycota</taxon>
        <taxon>Agaricomycotina</taxon>
        <taxon>Agaricomycetes</taxon>
        <taxon>Agaricomycetidae</taxon>
        <taxon>Agaricales</taxon>
        <taxon>Marasmiineae</taxon>
        <taxon>Mycenaceae</taxon>
        <taxon>Roridomyces</taxon>
    </lineage>
</organism>
<evidence type="ECO:0000313" key="5">
    <source>
        <dbReference type="Proteomes" id="UP001221142"/>
    </source>
</evidence>
<accession>A0AAD7BAQ1</accession>
<evidence type="ECO:0000313" key="4">
    <source>
        <dbReference type="EMBL" id="KAJ7615845.1"/>
    </source>
</evidence>
<dbReference type="Pfam" id="PF01565">
    <property type="entry name" value="FAD_binding_4"/>
    <property type="match status" value="1"/>
</dbReference>
<evidence type="ECO:0000256" key="2">
    <source>
        <dbReference type="ARBA" id="ARBA00023002"/>
    </source>
</evidence>
<dbReference type="InterPro" id="IPR016169">
    <property type="entry name" value="FAD-bd_PCMH_sub2"/>
</dbReference>
<dbReference type="InterPro" id="IPR050432">
    <property type="entry name" value="FAD-linked_Oxidoreductases_BP"/>
</dbReference>
<dbReference type="PROSITE" id="PS51387">
    <property type="entry name" value="FAD_PCMH"/>
    <property type="match status" value="1"/>
</dbReference>
<evidence type="ECO:0000259" key="3">
    <source>
        <dbReference type="PROSITE" id="PS51387"/>
    </source>
</evidence>
<keyword evidence="2" id="KW-0560">Oxidoreductase</keyword>
<dbReference type="Proteomes" id="UP001221142">
    <property type="component" value="Unassembled WGS sequence"/>
</dbReference>
<dbReference type="GO" id="GO:0016491">
    <property type="term" value="F:oxidoreductase activity"/>
    <property type="evidence" value="ECO:0007669"/>
    <property type="project" value="UniProtKB-KW"/>
</dbReference>
<proteinExistence type="inferred from homology"/>
<gene>
    <name evidence="4" type="ORF">FB45DRAFT_934776</name>
</gene>
<dbReference type="AlphaFoldDB" id="A0AAD7BAQ1"/>
<dbReference type="Pfam" id="PF08031">
    <property type="entry name" value="BBE"/>
    <property type="match status" value="1"/>
</dbReference>
<keyword evidence="5" id="KW-1185">Reference proteome</keyword>
<dbReference type="InterPro" id="IPR036318">
    <property type="entry name" value="FAD-bd_PCMH-like_sf"/>
</dbReference>
<dbReference type="EMBL" id="JARKIF010000023">
    <property type="protein sequence ID" value="KAJ7615845.1"/>
    <property type="molecule type" value="Genomic_DNA"/>
</dbReference>
<reference evidence="4" key="1">
    <citation type="submission" date="2023-03" db="EMBL/GenBank/DDBJ databases">
        <title>Massive genome expansion in bonnet fungi (Mycena s.s.) driven by repeated elements and novel gene families across ecological guilds.</title>
        <authorList>
            <consortium name="Lawrence Berkeley National Laboratory"/>
            <person name="Harder C.B."/>
            <person name="Miyauchi S."/>
            <person name="Viragh M."/>
            <person name="Kuo A."/>
            <person name="Thoen E."/>
            <person name="Andreopoulos B."/>
            <person name="Lu D."/>
            <person name="Skrede I."/>
            <person name="Drula E."/>
            <person name="Henrissat B."/>
            <person name="Morin E."/>
            <person name="Kohler A."/>
            <person name="Barry K."/>
            <person name="LaButti K."/>
            <person name="Morin E."/>
            <person name="Salamov A."/>
            <person name="Lipzen A."/>
            <person name="Mereny Z."/>
            <person name="Hegedus B."/>
            <person name="Baldrian P."/>
            <person name="Stursova M."/>
            <person name="Weitz H."/>
            <person name="Taylor A."/>
            <person name="Grigoriev I.V."/>
            <person name="Nagy L.G."/>
            <person name="Martin F."/>
            <person name="Kauserud H."/>
        </authorList>
    </citation>
    <scope>NUCLEOTIDE SEQUENCE</scope>
    <source>
        <strain evidence="4">9284</strain>
    </source>
</reference>
<dbReference type="InterPro" id="IPR016166">
    <property type="entry name" value="FAD-bd_PCMH"/>
</dbReference>
<dbReference type="InterPro" id="IPR012951">
    <property type="entry name" value="BBE"/>
</dbReference>
<protein>
    <recommendedName>
        <fullName evidence="3">FAD-binding PCMH-type domain-containing protein</fullName>
    </recommendedName>
</protein>
<dbReference type="GO" id="GO:0071949">
    <property type="term" value="F:FAD binding"/>
    <property type="evidence" value="ECO:0007669"/>
    <property type="project" value="InterPro"/>
</dbReference>
<dbReference type="SUPFAM" id="SSF56176">
    <property type="entry name" value="FAD-binding/transporter-associated domain-like"/>
    <property type="match status" value="1"/>
</dbReference>
<feature type="domain" description="FAD-binding PCMH-type" evidence="3">
    <location>
        <begin position="113"/>
        <end position="294"/>
    </location>
</feature>
<dbReference type="InterPro" id="IPR006094">
    <property type="entry name" value="Oxid_FAD_bind_N"/>
</dbReference>
<comment type="similarity">
    <text evidence="1">Belongs to the oxygen-dependent FAD-linked oxidoreductase family.</text>
</comment>
<name>A0AAD7BAQ1_9AGAR</name>
<sequence>MSIAQSFFPSAPLSLFSSLHVSQTALDELRTAVGGRLFSSVPFAYPCFSEGPTASSCISVQSQYTNETFRAGEFSALINTQWETCQTTGAQCLLDASDPFNSAATKPPHRCERGSVPEYYIDVRDADDVAAAFKFSENTRVPLVIKNTGHDYKGRSSAPGSLALWMHHLKDMTYRPDFVPQGCTSAKSAVTLGAGVQWAEAYKFADAHNVTVVGGSDRTVGAVGGWLQGGGHGVLSNTMGMGVDRVLEYKVVTPDGKLRIANECQNEDLFFALRGGGGGTFGVVLEASILASEAVTLQAAIVSWSSPNRTLTEGMWTVMTDNALAWAADGWGGFSTSQLAILVNPVLGKDEAAKSVAPLLDFGRNVPGASVQVMTFPTFFSFFETFTSENVAVVGTNLALASRLIQKPNFQTAEERSKLVDALLKTDAAEPGNMIILLTAPTSYNASHGHGRTSVTEAWRSSLYHVTTVKTWAWNATREEKVKAYRSVSEAIGYLREITPGGAAYLNEADVYEPDHQESFWGANYEELLRIKRKYDPLQLLDCWHCVGWDRESPRFSCYL</sequence>
<dbReference type="PANTHER" id="PTHR13878:SF91">
    <property type="entry name" value="FAD BINDING DOMAIN PROTEIN (AFU_ORTHOLOGUE AFUA_6G12070)-RELATED"/>
    <property type="match status" value="1"/>
</dbReference>
<comment type="caution">
    <text evidence="4">The sequence shown here is derived from an EMBL/GenBank/DDBJ whole genome shotgun (WGS) entry which is preliminary data.</text>
</comment>
<dbReference type="PANTHER" id="PTHR13878">
    <property type="entry name" value="GULONOLACTONE OXIDASE"/>
    <property type="match status" value="1"/>
</dbReference>